<organismHost>
    <name type="scientific">Homo sapiens</name>
    <name type="common">Human</name>
    <dbReference type="NCBI Taxonomy" id="9606"/>
</organismHost>
<accession>A0A0A7CF06</accession>
<gene>
    <name evidence="4" type="primary">UL11</name>
</gene>
<sequence length="276" mass="31356">MLLRYITFHREKVLYLTAACIFGVYISLHDACIPVVGKIGTNVTLNAVDVLSPRDQVRWSYGPGGQGYMLCIFTGTSTTTFNSTRFNFSCLSNYSLLLINVTAQYSTTYRTMTSLDDWRHQKHNHGFRWTLDTCYNLTVNENGTFPTTTTKKPTTTTRTTTTTTQRTTTTRTTTRTTTTAKKTTISTTHHKHFNPKKSTTPNSHVEHHVGFEATAAETPLQPSPQHQHVATHALWVLAVVIVIIIIIIFYFRIPQKLWLLWQHDKHGIVLIPQTDL</sequence>
<reference evidence="6" key="3">
    <citation type="submission" date="2017-01" db="EMBL/GenBank/DDBJ databases">
        <authorList>
            <person name="Mah S.A."/>
            <person name="Swanson W.J."/>
            <person name="Moy G.W."/>
            <person name="Vacquier V.D."/>
        </authorList>
    </citation>
    <scope>NUCLEOTIDE SEQUENCE</scope>
    <source>
        <strain evidence="6">UK/Lon9/Urine/2012</strain>
    </source>
</reference>
<keyword evidence="2" id="KW-0472">Membrane</keyword>
<dbReference type="Proteomes" id="UP000156497">
    <property type="component" value="Segment"/>
</dbReference>
<feature type="compositionally biased region" description="Low complexity" evidence="1">
    <location>
        <begin position="147"/>
        <end position="187"/>
    </location>
</feature>
<reference evidence="7 8" key="1">
    <citation type="journal article" date="2015" name="J. Virol.">
        <title>High-throughput analysis of human cytomegalovirus genome diversity highlights the widespread occurrence of gene-disrupting mutations and pervasive recombination.</title>
        <authorList>
            <person name="Sijmons S."/>
            <person name="Thys K."/>
            <person name="Mbong Ngwese M."/>
            <person name="Van Damme E."/>
            <person name="Dvorak J."/>
            <person name="Van Loock M."/>
            <person name="Li G."/>
            <person name="Tachezy R."/>
            <person name="Busson L."/>
            <person name="Aerssens J."/>
            <person name="Van Ranst M."/>
            <person name="Maes P."/>
        </authorList>
    </citation>
    <scope>NUCLEOTIDE SEQUENCE [LARGE SCALE GENOMIC DNA]</scope>
    <source>
        <strain evidence="3">BE/10/2012</strain>
        <strain evidence="4">BE/20/2011</strain>
        <strain evidence="5">BE/26/2011</strain>
    </source>
</reference>
<feature type="region of interest" description="Disordered" evidence="1">
    <location>
        <begin position="146"/>
        <end position="203"/>
    </location>
</feature>
<dbReference type="EMBL" id="KP745703">
    <property type="protein sequence ID" value="AKI19273.1"/>
    <property type="molecule type" value="Genomic_DNA"/>
</dbReference>
<dbReference type="Proteomes" id="UP000139920">
    <property type="component" value="Segment"/>
</dbReference>
<keyword evidence="2" id="KW-0812">Transmembrane</keyword>
<evidence type="ECO:0000313" key="4">
    <source>
        <dbReference type="EMBL" id="AKI18435.1"/>
    </source>
</evidence>
<evidence type="ECO:0000313" key="3">
    <source>
        <dbReference type="EMBL" id="AKI10254.1"/>
    </source>
</evidence>
<dbReference type="SUPFAM" id="SSF48726">
    <property type="entry name" value="Immunoglobulin"/>
    <property type="match status" value="1"/>
</dbReference>
<dbReference type="EMBL" id="KT726953">
    <property type="protein sequence ID" value="AMJ54716.1"/>
    <property type="molecule type" value="Genomic_DNA"/>
</dbReference>
<proteinExistence type="predicted"/>
<dbReference type="InterPro" id="IPR036179">
    <property type="entry name" value="Ig-like_dom_sf"/>
</dbReference>
<evidence type="ECO:0000313" key="5">
    <source>
        <dbReference type="EMBL" id="AKI19273.1"/>
    </source>
</evidence>
<name>A0A0A7CF06_HCMV</name>
<keyword evidence="2" id="KW-1133">Transmembrane helix</keyword>
<organism evidence="4 7">
    <name type="scientific">Human cytomegalovirus</name>
    <name type="common">HHV-5</name>
    <name type="synonym">Human herpesvirus 5</name>
    <dbReference type="NCBI Taxonomy" id="10359"/>
    <lineage>
        <taxon>Viruses</taxon>
        <taxon>Duplodnaviria</taxon>
        <taxon>Heunggongvirae</taxon>
        <taxon>Peploviricota</taxon>
        <taxon>Herviviricetes</taxon>
        <taxon>Herpesvirales</taxon>
        <taxon>Orthoherpesviridae</taxon>
        <taxon>Betaherpesvirinae</taxon>
        <taxon>Cytomegalovirus</taxon>
        <taxon>Cytomegalovirus humanbeta5</taxon>
    </lineage>
</organism>
<feature type="transmembrane region" description="Helical" evidence="2">
    <location>
        <begin position="232"/>
        <end position="251"/>
    </location>
</feature>
<dbReference type="EMBL" id="KP745649">
    <property type="protein sequence ID" value="AKI10254.1"/>
    <property type="molecule type" value="Genomic_DNA"/>
</dbReference>
<evidence type="ECO:0000313" key="6">
    <source>
        <dbReference type="EMBL" id="AMJ54716.1"/>
    </source>
</evidence>
<dbReference type="EMBL" id="KP745698">
    <property type="protein sequence ID" value="AKI18435.1"/>
    <property type="molecule type" value="Genomic_DNA"/>
</dbReference>
<evidence type="ECO:0000256" key="2">
    <source>
        <dbReference type="SAM" id="Phobius"/>
    </source>
</evidence>
<dbReference type="Proteomes" id="UP000161201">
    <property type="component" value="Segment"/>
</dbReference>
<evidence type="ECO:0000313" key="7">
    <source>
        <dbReference type="Proteomes" id="UP000139920"/>
    </source>
</evidence>
<evidence type="ECO:0000256" key="1">
    <source>
        <dbReference type="SAM" id="MobiDB-lite"/>
    </source>
</evidence>
<protein>
    <submittedName>
        <fullName evidence="4">Membrane glycoprotein UL11</fullName>
    </submittedName>
</protein>
<evidence type="ECO:0000313" key="8">
    <source>
        <dbReference type="Proteomes" id="UP000156497"/>
    </source>
</evidence>
<reference evidence="6" key="2">
    <citation type="journal article" date="2016" name="Virus Evol.">
        <title>Islands of linkage in an ocean of pervasive recombination reveals two-speed evolution of human cytomegalovirus genomes.</title>
        <authorList>
            <person name="Lassalle F."/>
            <person name="Depledge D.P."/>
            <person name="Reeves M.B."/>
            <person name="Brown A.C."/>
            <person name="Christiansen M.T."/>
            <person name="Tutill H.J."/>
            <person name="Williams R.J."/>
            <person name="Einer-Jensen K."/>
            <person name="Holdstock J."/>
            <person name="Atkinson C."/>
            <person name="Brown J.R."/>
            <person name="van Loenen F.B."/>
            <person name="Clark D.A."/>
            <person name="Griffiths P.D."/>
            <person name="Verjans G.M.G.M."/>
            <person name="Schutten M."/>
            <person name="Milne R.S.B."/>
            <person name="Balloux F."/>
            <person name="Breuer J."/>
        </authorList>
    </citation>
    <scope>NUCLEOTIDE SEQUENCE</scope>
    <source>
        <strain evidence="6">UK/Lon9/Urine/2012</strain>
    </source>
</reference>